<dbReference type="RefSeq" id="WP_187245523.1">
    <property type="nucleotide sequence ID" value="NZ_BAAAOK010000014.1"/>
</dbReference>
<evidence type="ECO:0000313" key="5">
    <source>
        <dbReference type="EMBL" id="MBC6468475.1"/>
    </source>
</evidence>
<evidence type="ECO:0000256" key="1">
    <source>
        <dbReference type="ARBA" id="ARBA00004255"/>
    </source>
</evidence>
<organism evidence="5 6">
    <name type="scientific">Actinomadura alba</name>
    <dbReference type="NCBI Taxonomy" id="406431"/>
    <lineage>
        <taxon>Bacteria</taxon>
        <taxon>Bacillati</taxon>
        <taxon>Actinomycetota</taxon>
        <taxon>Actinomycetes</taxon>
        <taxon>Streptosporangiales</taxon>
        <taxon>Thermomonosporaceae</taxon>
        <taxon>Actinomadura</taxon>
    </lineage>
</organism>
<keyword evidence="4" id="KW-0472">Membrane</keyword>
<dbReference type="InterPro" id="IPR038261">
    <property type="entry name" value="GPP34-like_sf"/>
</dbReference>
<dbReference type="EMBL" id="JABVEC010000019">
    <property type="protein sequence ID" value="MBC6468475.1"/>
    <property type="molecule type" value="Genomic_DNA"/>
</dbReference>
<reference evidence="5 6" key="1">
    <citation type="submission" date="2020-06" db="EMBL/GenBank/DDBJ databases">
        <title>Actinomadura xiongansis sp. nov., isolated from soil of Baiyangdian.</title>
        <authorList>
            <person name="Zhang X."/>
        </authorList>
    </citation>
    <scope>NUCLEOTIDE SEQUENCE [LARGE SCALE GENOMIC DNA]</scope>
    <source>
        <strain evidence="5 6">HBUM206468</strain>
    </source>
</reference>
<protein>
    <submittedName>
        <fullName evidence="5">GPP34 family phosphoprotein</fullName>
    </submittedName>
</protein>
<sequence>MTDANLTMAEAFLLLSLREEDGKPLIGSTETTTAVAGALLTDLVISGRVSVDDGHVKCVNPAPTGDPELDAALQRIAEEKKERKVKWWVSKLRSDKLRRRLLTRLAERGVLREEHGRVLAVFPTTRYPEQDPVPEQKIRAGLRSAIDGARPDAHTACLFALIHACKLDRKVFPDVAKSLFAQRASEMAEGEWAGEAVRKVIAEVQAATTAVIVAATTATTVSAAGGS</sequence>
<dbReference type="PANTHER" id="PTHR12704:SF2">
    <property type="entry name" value="GOLGI PHOSPHOPROTEIN 3 HOMOLOG SAURON"/>
    <property type="match status" value="1"/>
</dbReference>
<proteinExistence type="predicted"/>
<evidence type="ECO:0000256" key="3">
    <source>
        <dbReference type="ARBA" id="ARBA00023121"/>
    </source>
</evidence>
<dbReference type="Proteomes" id="UP000805614">
    <property type="component" value="Unassembled WGS sequence"/>
</dbReference>
<evidence type="ECO:0000313" key="6">
    <source>
        <dbReference type="Proteomes" id="UP000805614"/>
    </source>
</evidence>
<comment type="caution">
    <text evidence="5">The sequence shown here is derived from an EMBL/GenBank/DDBJ whole genome shotgun (WGS) entry which is preliminary data.</text>
</comment>
<keyword evidence="6" id="KW-1185">Reference proteome</keyword>
<dbReference type="Gene3D" id="1.10.3630.10">
    <property type="entry name" value="yeast vps74-n-term truncation variant domain like"/>
    <property type="match status" value="1"/>
</dbReference>
<keyword evidence="3" id="KW-0446">Lipid-binding</keyword>
<name>A0ABR7LVJ1_9ACTN</name>
<evidence type="ECO:0000256" key="2">
    <source>
        <dbReference type="ARBA" id="ARBA00023034"/>
    </source>
</evidence>
<evidence type="ECO:0000256" key="4">
    <source>
        <dbReference type="ARBA" id="ARBA00023136"/>
    </source>
</evidence>
<keyword evidence="2" id="KW-0333">Golgi apparatus</keyword>
<dbReference type="InterPro" id="IPR008628">
    <property type="entry name" value="GPP34-like"/>
</dbReference>
<dbReference type="PANTHER" id="PTHR12704">
    <property type="entry name" value="TRANS-GOLGI PROTEIN GMX33"/>
    <property type="match status" value="1"/>
</dbReference>
<gene>
    <name evidence="5" type="ORF">HKK74_23690</name>
</gene>
<accession>A0ABR7LVJ1</accession>
<comment type="subcellular location">
    <subcellularLocation>
        <location evidence="1">Golgi apparatus membrane</location>
        <topology evidence="1">Peripheral membrane protein</topology>
        <orientation evidence="1">Cytoplasmic side</orientation>
    </subcellularLocation>
</comment>
<dbReference type="Pfam" id="PF05719">
    <property type="entry name" value="GPP34"/>
    <property type="match status" value="1"/>
</dbReference>